<organism evidence="14 15">
    <name type="scientific">Spirochaeta isovalerica</name>
    <dbReference type="NCBI Taxonomy" id="150"/>
    <lineage>
        <taxon>Bacteria</taxon>
        <taxon>Pseudomonadati</taxon>
        <taxon>Spirochaetota</taxon>
        <taxon>Spirochaetia</taxon>
        <taxon>Spirochaetales</taxon>
        <taxon>Spirochaetaceae</taxon>
        <taxon>Spirochaeta</taxon>
    </lineage>
</organism>
<dbReference type="GO" id="GO:0009431">
    <property type="term" value="C:bacterial-type flagellum basal body, MS ring"/>
    <property type="evidence" value="ECO:0007669"/>
    <property type="project" value="InterPro"/>
</dbReference>
<dbReference type="InterPro" id="IPR006182">
    <property type="entry name" value="FliF_N_dom"/>
</dbReference>
<accession>A0A841RF02</accession>
<evidence type="ECO:0000256" key="6">
    <source>
        <dbReference type="ARBA" id="ARBA00022989"/>
    </source>
</evidence>
<evidence type="ECO:0000256" key="5">
    <source>
        <dbReference type="ARBA" id="ARBA00022692"/>
    </source>
</evidence>
<dbReference type="PANTHER" id="PTHR30046">
    <property type="entry name" value="FLAGELLAR M-RING PROTEIN"/>
    <property type="match status" value="1"/>
</dbReference>
<keyword evidence="4" id="KW-1003">Cell membrane</keyword>
<keyword evidence="14" id="KW-0969">Cilium</keyword>
<evidence type="ECO:0000256" key="3">
    <source>
        <dbReference type="ARBA" id="ARBA00007971"/>
    </source>
</evidence>
<dbReference type="Pfam" id="PF01514">
    <property type="entry name" value="YscJ_FliF"/>
    <property type="match status" value="1"/>
</dbReference>
<dbReference type="NCBIfam" id="TIGR00206">
    <property type="entry name" value="fliF"/>
    <property type="match status" value="1"/>
</dbReference>
<keyword evidence="14" id="KW-0282">Flagellum</keyword>
<dbReference type="AlphaFoldDB" id="A0A841RF02"/>
<evidence type="ECO:0000256" key="7">
    <source>
        <dbReference type="ARBA" id="ARBA00023136"/>
    </source>
</evidence>
<dbReference type="InterPro" id="IPR043427">
    <property type="entry name" value="YscJ/FliF"/>
</dbReference>
<evidence type="ECO:0000256" key="2">
    <source>
        <dbReference type="ARBA" id="ARBA00004651"/>
    </source>
</evidence>
<dbReference type="Pfam" id="PF08345">
    <property type="entry name" value="YscJ_FliF_C"/>
    <property type="match status" value="1"/>
</dbReference>
<feature type="transmembrane region" description="Helical" evidence="11">
    <location>
        <begin position="474"/>
        <end position="495"/>
    </location>
</feature>
<reference evidence="14 15" key="1">
    <citation type="submission" date="2020-08" db="EMBL/GenBank/DDBJ databases">
        <title>Genomic Encyclopedia of Type Strains, Phase IV (KMG-IV): sequencing the most valuable type-strain genomes for metagenomic binning, comparative biology and taxonomic classification.</title>
        <authorList>
            <person name="Goeker M."/>
        </authorList>
    </citation>
    <scope>NUCLEOTIDE SEQUENCE [LARGE SCALE GENOMIC DNA]</scope>
    <source>
        <strain evidence="14 15">DSM 2461</strain>
    </source>
</reference>
<dbReference type="InterPro" id="IPR045851">
    <property type="entry name" value="AMP-bd_C_sf"/>
</dbReference>
<feature type="region of interest" description="Disordered" evidence="10">
    <location>
        <begin position="324"/>
        <end position="345"/>
    </location>
</feature>
<dbReference type="InterPro" id="IPR013556">
    <property type="entry name" value="Flag_M-ring_C"/>
</dbReference>
<sequence length="569" mass="64840">MNEFFKRIAEQLKSFWTKWSVVQKIIFFAIVVVTVVGLVFLVSFSASPSMVRLINTPITDVQQRDNIIVSLTEQNVDSKITTDGYIMVPDESTAKKMRAILIRDGIITDATDPWALFDEDRWTLTDFERNVNLRRAIIGSMEQHIEALDDVDSAKITLVMPEKELFTDQQDPVTASVIITPRPGSDISENRKKVEGIVKLIQFGVQGLLPENITIMDYSGTVLNDFEGLEDATRLTIVERMLNQKKRLEAQYMSKILSSLRNIYSPERVEILNIEIDLEFINKQVETEEHFPITMREDDPNTPYSEYEGVPSILESSQTENELFEGTGFNPEGPPGQEGQTPPAYQDLSSLVGKYQKDNEIQNYVVNTRNISEDSNPFQISRISVAVAIDGIWKKKFDDGGKLVITPEGSIDRTYVPVSTEDLTISRDLVATAVGYNRGRGDEVTVSHIPFDRTSEHESEDAEYRRRQQIQQTVLFSLIGLAIFVVAAVVFRIISKELERRRRLREEELSRQHQAMREAALRSAEEEGIDVEMSVQERARIEMQENAINMAREHPEDVAQLIRTWLAEE</sequence>
<evidence type="ECO:0000256" key="1">
    <source>
        <dbReference type="ARBA" id="ARBA00004117"/>
    </source>
</evidence>
<evidence type="ECO:0000256" key="9">
    <source>
        <dbReference type="PIRNR" id="PIRNR004862"/>
    </source>
</evidence>
<evidence type="ECO:0000256" key="10">
    <source>
        <dbReference type="SAM" id="MobiDB-lite"/>
    </source>
</evidence>
<keyword evidence="7 11" id="KW-0472">Membrane</keyword>
<dbReference type="PANTHER" id="PTHR30046:SF0">
    <property type="entry name" value="FLAGELLAR M-RING PROTEIN"/>
    <property type="match status" value="1"/>
</dbReference>
<evidence type="ECO:0000259" key="13">
    <source>
        <dbReference type="Pfam" id="PF08345"/>
    </source>
</evidence>
<evidence type="ECO:0000313" key="15">
    <source>
        <dbReference type="Proteomes" id="UP000587760"/>
    </source>
</evidence>
<feature type="domain" description="Flagellar M-ring N-terminal" evidence="12">
    <location>
        <begin position="60"/>
        <end position="224"/>
    </location>
</feature>
<dbReference type="GO" id="GO:0005886">
    <property type="term" value="C:plasma membrane"/>
    <property type="evidence" value="ECO:0007669"/>
    <property type="project" value="UniProtKB-SubCell"/>
</dbReference>
<comment type="subcellular location">
    <subcellularLocation>
        <location evidence="1 9">Bacterial flagellum basal body</location>
    </subcellularLocation>
    <subcellularLocation>
        <location evidence="2">Cell membrane</location>
        <topology evidence="2">Multi-pass membrane protein</topology>
    </subcellularLocation>
</comment>
<keyword evidence="14" id="KW-0966">Cell projection</keyword>
<keyword evidence="15" id="KW-1185">Reference proteome</keyword>
<evidence type="ECO:0000259" key="12">
    <source>
        <dbReference type="Pfam" id="PF01514"/>
    </source>
</evidence>
<dbReference type="PIRSF" id="PIRSF004862">
    <property type="entry name" value="FliF"/>
    <property type="match status" value="1"/>
</dbReference>
<dbReference type="RefSeq" id="WP_184748192.1">
    <property type="nucleotide sequence ID" value="NZ_JACHGJ010000008.1"/>
</dbReference>
<dbReference type="InterPro" id="IPR000067">
    <property type="entry name" value="FlgMring_FliF"/>
</dbReference>
<evidence type="ECO:0000256" key="11">
    <source>
        <dbReference type="SAM" id="Phobius"/>
    </source>
</evidence>
<feature type="transmembrane region" description="Helical" evidence="11">
    <location>
        <begin position="21"/>
        <end position="44"/>
    </location>
</feature>
<comment type="similarity">
    <text evidence="3 9">Belongs to the FliF family.</text>
</comment>
<evidence type="ECO:0000256" key="8">
    <source>
        <dbReference type="ARBA" id="ARBA00023143"/>
    </source>
</evidence>
<proteinExistence type="inferred from homology"/>
<keyword evidence="5 11" id="KW-0812">Transmembrane</keyword>
<name>A0A841RF02_9SPIO</name>
<dbReference type="Gene3D" id="3.30.300.30">
    <property type="match status" value="1"/>
</dbReference>
<protein>
    <recommendedName>
        <fullName evidence="9">Flagellar M-ring protein</fullName>
    </recommendedName>
</protein>
<comment type="caution">
    <text evidence="14">The sequence shown here is derived from an EMBL/GenBank/DDBJ whole genome shotgun (WGS) entry which is preliminary data.</text>
</comment>
<dbReference type="Proteomes" id="UP000587760">
    <property type="component" value="Unassembled WGS sequence"/>
</dbReference>
<dbReference type="GO" id="GO:0003774">
    <property type="term" value="F:cytoskeletal motor activity"/>
    <property type="evidence" value="ECO:0007669"/>
    <property type="project" value="InterPro"/>
</dbReference>
<keyword evidence="6 11" id="KW-1133">Transmembrane helix</keyword>
<evidence type="ECO:0000313" key="14">
    <source>
        <dbReference type="EMBL" id="MBB6481961.1"/>
    </source>
</evidence>
<comment type="function">
    <text evidence="9">The M ring may be actively involved in energy transduction.</text>
</comment>
<dbReference type="EMBL" id="JACHGJ010000008">
    <property type="protein sequence ID" value="MBB6481961.1"/>
    <property type="molecule type" value="Genomic_DNA"/>
</dbReference>
<dbReference type="PRINTS" id="PR01009">
    <property type="entry name" value="FLGMRINGFLIF"/>
</dbReference>
<keyword evidence="8 9" id="KW-0975">Bacterial flagellum</keyword>
<evidence type="ECO:0000256" key="4">
    <source>
        <dbReference type="ARBA" id="ARBA00022475"/>
    </source>
</evidence>
<gene>
    <name evidence="14" type="ORF">HNR50_003642</name>
</gene>
<feature type="domain" description="Flagellar M-ring C-terminal" evidence="13">
    <location>
        <begin position="260"/>
        <end position="451"/>
    </location>
</feature>
<dbReference type="GO" id="GO:0071973">
    <property type="term" value="P:bacterial-type flagellum-dependent cell motility"/>
    <property type="evidence" value="ECO:0007669"/>
    <property type="project" value="InterPro"/>
</dbReference>